<name>A0AAV2FZF1_9ROSI</name>
<evidence type="ECO:0000313" key="2">
    <source>
        <dbReference type="EMBL" id="CAL1403033.1"/>
    </source>
</evidence>
<proteinExistence type="predicted"/>
<dbReference type="EMBL" id="OZ034820">
    <property type="protein sequence ID" value="CAL1403033.1"/>
    <property type="molecule type" value="Genomic_DNA"/>
</dbReference>
<reference evidence="2 3" key="1">
    <citation type="submission" date="2024-04" db="EMBL/GenBank/DDBJ databases">
        <authorList>
            <person name="Fracassetti M."/>
        </authorList>
    </citation>
    <scope>NUCLEOTIDE SEQUENCE [LARGE SCALE GENOMIC DNA]</scope>
</reference>
<dbReference type="Proteomes" id="UP001497516">
    <property type="component" value="Chromosome 7"/>
</dbReference>
<dbReference type="AlphaFoldDB" id="A0AAV2FZF1"/>
<organism evidence="2 3">
    <name type="scientific">Linum trigynum</name>
    <dbReference type="NCBI Taxonomy" id="586398"/>
    <lineage>
        <taxon>Eukaryota</taxon>
        <taxon>Viridiplantae</taxon>
        <taxon>Streptophyta</taxon>
        <taxon>Embryophyta</taxon>
        <taxon>Tracheophyta</taxon>
        <taxon>Spermatophyta</taxon>
        <taxon>Magnoliopsida</taxon>
        <taxon>eudicotyledons</taxon>
        <taxon>Gunneridae</taxon>
        <taxon>Pentapetalae</taxon>
        <taxon>rosids</taxon>
        <taxon>fabids</taxon>
        <taxon>Malpighiales</taxon>
        <taxon>Linaceae</taxon>
        <taxon>Linum</taxon>
    </lineage>
</organism>
<feature type="region of interest" description="Disordered" evidence="1">
    <location>
        <begin position="1"/>
        <end position="86"/>
    </location>
</feature>
<feature type="compositionally biased region" description="Basic residues" evidence="1">
    <location>
        <begin position="58"/>
        <end position="69"/>
    </location>
</feature>
<sequence>MKTQLENLGLDYQAPAFRGRVPSRSKKGASKRGKIKSSSTGAATQVEADAPAASASKGKGRSSPRRIKPQKVPSAPLVEEESVPASFQPEEGALAVDVPSVPELDIDDVLLGQKLRRKVEGDASAQSKKQRTSAEAQVSEFVEKWLQSPMHRVEIAFSDRSALERGPALGFAFHAAQVLRSPSDVQVCAYLAYFPLDLCTCY</sequence>
<feature type="compositionally biased region" description="Basic residues" evidence="1">
    <location>
        <begin position="21"/>
        <end position="35"/>
    </location>
</feature>
<accession>A0AAV2FZF1</accession>
<evidence type="ECO:0000256" key="1">
    <source>
        <dbReference type="SAM" id="MobiDB-lite"/>
    </source>
</evidence>
<gene>
    <name evidence="2" type="ORF">LTRI10_LOCUS42998</name>
</gene>
<protein>
    <submittedName>
        <fullName evidence="2">Uncharacterized protein</fullName>
    </submittedName>
</protein>
<evidence type="ECO:0000313" key="3">
    <source>
        <dbReference type="Proteomes" id="UP001497516"/>
    </source>
</evidence>
<keyword evidence="3" id="KW-1185">Reference proteome</keyword>